<keyword evidence="6" id="KW-0963">Cytoplasm</keyword>
<evidence type="ECO:0000256" key="3">
    <source>
        <dbReference type="ARBA" id="ARBA00022605"/>
    </source>
</evidence>
<comment type="subcellular location">
    <subcellularLocation>
        <location evidence="6 7">Cytoplasm</location>
    </subcellularLocation>
</comment>
<dbReference type="EC" id="4.2.1.19" evidence="6 7"/>
<dbReference type="EMBL" id="JAUYZK010000006">
    <property type="protein sequence ID" value="MDP2539105.1"/>
    <property type="molecule type" value="Genomic_DNA"/>
</dbReference>
<reference evidence="8 10" key="3">
    <citation type="journal article" date="2024" name="Syst. Appl. Microbiol.">
        <title>Helicobacter cappadocius sp. nov., from lizards: The first psychrotrophic Helicobacter species.</title>
        <authorList>
            <person name="Aydin F."/>
            <person name="Tarhane S."/>
            <person name="Karakaya E."/>
            <person name="Abay S."/>
            <person name="Kayman T."/>
            <person name="Guran O."/>
            <person name="Bozkurt E."/>
            <person name="Uzum N."/>
            <person name="Avci A."/>
            <person name="Olgun K."/>
            <person name="Jablonski D."/>
            <person name="Guran C."/>
            <person name="Burcin Saticioglu I."/>
        </authorList>
    </citation>
    <scope>NUCLEOTIDE SEQUENCE [LARGE SCALE GENOMIC DNA]</scope>
    <source>
        <strain evidence="8">Faydin-H75</strain>
        <strain evidence="10">faydin-H76</strain>
    </source>
</reference>
<dbReference type="NCBIfam" id="NF002114">
    <property type="entry name" value="PRK00951.2-4"/>
    <property type="match status" value="1"/>
</dbReference>
<comment type="pathway">
    <text evidence="1 6 7">Amino-acid biosynthesis; L-histidine biosynthesis; L-histidine from 5-phospho-alpha-D-ribose 1-diphosphate: step 6/9.</text>
</comment>
<reference evidence="8" key="2">
    <citation type="submission" date="2023-07" db="EMBL/GenBank/DDBJ databases">
        <authorList>
            <person name="Aydin F."/>
            <person name="Tarhane S."/>
            <person name="Saticioglu I.B."/>
            <person name="Karakaya E."/>
            <person name="Abay S."/>
            <person name="Guran O."/>
            <person name="Bozkurt E."/>
            <person name="Uzum N."/>
            <person name="Olgun K."/>
            <person name="Jablonski D."/>
        </authorList>
    </citation>
    <scope>NUCLEOTIDE SEQUENCE</scope>
    <source>
        <strain evidence="8">Faydin-H75</strain>
    </source>
</reference>
<keyword evidence="3 6" id="KW-0028">Amino-acid biosynthesis</keyword>
<accession>A0AA90TEY6</accession>
<evidence type="ECO:0000256" key="2">
    <source>
        <dbReference type="ARBA" id="ARBA00016664"/>
    </source>
</evidence>
<dbReference type="EMBL" id="JAUPEV010000006">
    <property type="protein sequence ID" value="MDO7253181.1"/>
    <property type="molecule type" value="Genomic_DNA"/>
</dbReference>
<dbReference type="AlphaFoldDB" id="A0AA90TEY6"/>
<dbReference type="GO" id="GO:0000105">
    <property type="term" value="P:L-histidine biosynthetic process"/>
    <property type="evidence" value="ECO:0007669"/>
    <property type="project" value="UniProtKB-UniRule"/>
</dbReference>
<keyword evidence="5 6" id="KW-0456">Lyase</keyword>
<dbReference type="FunFam" id="3.30.230.40:FF:000001">
    <property type="entry name" value="Imidazoleglycerol-phosphate dehydratase HisB"/>
    <property type="match status" value="1"/>
</dbReference>
<proteinExistence type="inferred from homology"/>
<evidence type="ECO:0000256" key="5">
    <source>
        <dbReference type="ARBA" id="ARBA00023239"/>
    </source>
</evidence>
<dbReference type="HAMAP" id="MF_00076">
    <property type="entry name" value="HisB"/>
    <property type="match status" value="1"/>
</dbReference>
<dbReference type="Gene3D" id="3.30.230.40">
    <property type="entry name" value="Imidazole glycerol phosphate dehydratase, domain 1"/>
    <property type="match status" value="2"/>
</dbReference>
<keyword evidence="4 6" id="KW-0368">Histidine biosynthesis</keyword>
<keyword evidence="11" id="KW-1185">Reference proteome</keyword>
<reference evidence="9 11" key="1">
    <citation type="submission" date="2023-07" db="EMBL/GenBank/DDBJ databases">
        <title>Unpublished Manusciprt.</title>
        <authorList>
            <person name="Aydin F."/>
            <person name="Tarhane S."/>
            <person name="Saticioglu I.B."/>
            <person name="Karakaya E."/>
            <person name="Abay S."/>
            <person name="Guran O."/>
            <person name="Bozkurt E."/>
            <person name="Uzum N."/>
            <person name="Olgun K."/>
            <person name="Jablonski D."/>
        </authorList>
    </citation>
    <scope>NUCLEOTIDE SEQUENCE</scope>
    <source>
        <strain evidence="11">faydin-H75</strain>
        <strain evidence="9">Faydin-H76</strain>
    </source>
</reference>
<evidence type="ECO:0000256" key="1">
    <source>
        <dbReference type="ARBA" id="ARBA00005047"/>
    </source>
</evidence>
<name>A0AA90TEY6_9HELI</name>
<dbReference type="PROSITE" id="PS00955">
    <property type="entry name" value="IGP_DEHYDRATASE_2"/>
    <property type="match status" value="1"/>
</dbReference>
<comment type="caution">
    <text evidence="9">The sequence shown here is derived from an EMBL/GenBank/DDBJ whole genome shotgun (WGS) entry which is preliminary data.</text>
</comment>
<dbReference type="FunFam" id="3.30.230.40:FF:000003">
    <property type="entry name" value="Imidazoleglycerol-phosphate dehydratase HisB"/>
    <property type="match status" value="1"/>
</dbReference>
<dbReference type="InterPro" id="IPR038494">
    <property type="entry name" value="IGPD_sf"/>
</dbReference>
<dbReference type="RefSeq" id="WP_305517029.1">
    <property type="nucleotide sequence ID" value="NZ_JAUPEV010000006.1"/>
</dbReference>
<dbReference type="InterPro" id="IPR000807">
    <property type="entry name" value="ImidazoleglycerolP_deHydtase"/>
</dbReference>
<dbReference type="PANTHER" id="PTHR23133:SF2">
    <property type="entry name" value="IMIDAZOLEGLYCEROL-PHOSPHATE DEHYDRATASE"/>
    <property type="match status" value="1"/>
</dbReference>
<dbReference type="InterPro" id="IPR020565">
    <property type="entry name" value="ImidazoleglycerP_deHydtase_CS"/>
</dbReference>
<evidence type="ECO:0000256" key="6">
    <source>
        <dbReference type="HAMAP-Rule" id="MF_00076"/>
    </source>
</evidence>
<evidence type="ECO:0000313" key="9">
    <source>
        <dbReference type="EMBL" id="MDP2539105.1"/>
    </source>
</evidence>
<organism evidence="9 10">
    <name type="scientific">Helicobacter cappadocius</name>
    <dbReference type="NCBI Taxonomy" id="3063998"/>
    <lineage>
        <taxon>Bacteria</taxon>
        <taxon>Pseudomonadati</taxon>
        <taxon>Campylobacterota</taxon>
        <taxon>Epsilonproteobacteria</taxon>
        <taxon>Campylobacterales</taxon>
        <taxon>Helicobacteraceae</taxon>
        <taxon>Helicobacter</taxon>
    </lineage>
</organism>
<dbReference type="SUPFAM" id="SSF54211">
    <property type="entry name" value="Ribosomal protein S5 domain 2-like"/>
    <property type="match status" value="2"/>
</dbReference>
<gene>
    <name evidence="6 9" type="primary">hisB</name>
    <name evidence="8" type="ORF">Q5I04_04570</name>
    <name evidence="9" type="ORF">Q5I06_04885</name>
</gene>
<sequence length="194" mass="21855">MKEVKRDTKETKISATLQIYGEGRGNIDTKIGFFDHMLEAFSKHSMMDLQMICEGDRHIDDHHSVEDCGIVLGGLLKEEIYPAIGIERFGNATIVMDEACVECDIDVCNRSFLVFDMSCYGDFKGKVGDFDIELVEEFFRAVCMNAGLCVHIYLKRGKNLHHIIEATFKAFALAIRRALTPNKNNQIPSTKGVL</sequence>
<comment type="catalytic activity">
    <reaction evidence="6 7">
        <text>D-erythro-1-(imidazol-4-yl)glycerol 3-phosphate = 3-(imidazol-4-yl)-2-oxopropyl phosphate + H2O</text>
        <dbReference type="Rhea" id="RHEA:11040"/>
        <dbReference type="ChEBI" id="CHEBI:15377"/>
        <dbReference type="ChEBI" id="CHEBI:57766"/>
        <dbReference type="ChEBI" id="CHEBI:58278"/>
        <dbReference type="EC" id="4.2.1.19"/>
    </reaction>
</comment>
<evidence type="ECO:0000313" key="10">
    <source>
        <dbReference type="Proteomes" id="UP001177258"/>
    </source>
</evidence>
<dbReference type="PROSITE" id="PS00954">
    <property type="entry name" value="IGP_DEHYDRATASE_1"/>
    <property type="match status" value="1"/>
</dbReference>
<dbReference type="GO" id="GO:0004424">
    <property type="term" value="F:imidazoleglycerol-phosphate dehydratase activity"/>
    <property type="evidence" value="ECO:0007669"/>
    <property type="project" value="UniProtKB-UniRule"/>
</dbReference>
<dbReference type="PANTHER" id="PTHR23133">
    <property type="entry name" value="IMIDAZOLEGLYCEROL-PHOSPHATE DEHYDRATASE HIS7"/>
    <property type="match status" value="1"/>
</dbReference>
<dbReference type="GO" id="GO:0005737">
    <property type="term" value="C:cytoplasm"/>
    <property type="evidence" value="ECO:0007669"/>
    <property type="project" value="UniProtKB-SubCell"/>
</dbReference>
<evidence type="ECO:0000313" key="11">
    <source>
        <dbReference type="Proteomes" id="UP001240777"/>
    </source>
</evidence>
<dbReference type="CDD" id="cd07914">
    <property type="entry name" value="IGPD"/>
    <property type="match status" value="1"/>
</dbReference>
<protein>
    <recommendedName>
        <fullName evidence="2 6">Imidazoleglycerol-phosphate dehydratase</fullName>
        <shortName evidence="6">IGPD</shortName>
        <ecNumber evidence="6 7">4.2.1.19</ecNumber>
    </recommendedName>
</protein>
<evidence type="ECO:0000313" key="8">
    <source>
        <dbReference type="EMBL" id="MDO7253181.1"/>
    </source>
</evidence>
<comment type="similarity">
    <text evidence="6 7">Belongs to the imidazoleglycerol-phosphate dehydratase family.</text>
</comment>
<dbReference type="Proteomes" id="UP001177258">
    <property type="component" value="Unassembled WGS sequence"/>
</dbReference>
<dbReference type="Proteomes" id="UP001240777">
    <property type="component" value="Unassembled WGS sequence"/>
</dbReference>
<dbReference type="NCBIfam" id="NF002111">
    <property type="entry name" value="PRK00951.2-1"/>
    <property type="match status" value="1"/>
</dbReference>
<evidence type="ECO:0000256" key="4">
    <source>
        <dbReference type="ARBA" id="ARBA00023102"/>
    </source>
</evidence>
<evidence type="ECO:0000256" key="7">
    <source>
        <dbReference type="RuleBase" id="RU000599"/>
    </source>
</evidence>
<dbReference type="Pfam" id="PF00475">
    <property type="entry name" value="IGPD"/>
    <property type="match status" value="1"/>
</dbReference>
<dbReference type="InterPro" id="IPR020568">
    <property type="entry name" value="Ribosomal_Su5_D2-typ_SF"/>
</dbReference>